<gene>
    <name evidence="1" type="ORF">BPMI_00545c</name>
</gene>
<dbReference type="EMBL" id="LELG01000449">
    <property type="protein sequence ID" value="KMQ72797.1"/>
    <property type="molecule type" value="Genomic_DNA"/>
</dbReference>
<sequence length="151" mass="16650">MKVAASASPEALGQQNLVIVAVKTPAMQDVAAHVKPLLGPQTIERRAVVVLRRPRRFIRGQTPDIGRSGRFHHCGDSFFPKGGMCRAYELFRRIAGRDTASARHGSYFGEAKGKPSERVDELVSLFAKAGFDVSASPQIQRDVWFKLWGTT</sequence>
<dbReference type="EC" id="1.1.1.169" evidence="1"/>
<name>A0ABR5HJN7_9BURK</name>
<reference evidence="1 2" key="1">
    <citation type="submission" date="2015-06" db="EMBL/GenBank/DDBJ databases">
        <title>Comparative genomics of Burkholderia leaf nodule symbionts.</title>
        <authorList>
            <person name="Carlier A."/>
            <person name="Eberl L."/>
            <person name="Pinto-Carbo M."/>
        </authorList>
    </citation>
    <scope>NUCLEOTIDE SEQUENCE [LARGE SCALE GENOMIC DNA]</scope>
    <source>
        <strain evidence="1 2">UZHbot3</strain>
    </source>
</reference>
<dbReference type="GO" id="GO:0008677">
    <property type="term" value="F:2-dehydropantoate 2-reductase activity"/>
    <property type="evidence" value="ECO:0007669"/>
    <property type="project" value="UniProtKB-EC"/>
</dbReference>
<organism evidence="1 2">
    <name type="scientific">Candidatus Burkholderia pumila</name>
    <dbReference type="NCBI Taxonomy" id="1090375"/>
    <lineage>
        <taxon>Bacteria</taxon>
        <taxon>Pseudomonadati</taxon>
        <taxon>Pseudomonadota</taxon>
        <taxon>Betaproteobacteria</taxon>
        <taxon>Burkholderiales</taxon>
        <taxon>Burkholderiaceae</taxon>
        <taxon>Burkholderia</taxon>
    </lineage>
</organism>
<protein>
    <submittedName>
        <fullName evidence="1">2-dehydropantoate 2-reductase</fullName>
        <ecNumber evidence="1">1.1.1.169</ecNumber>
    </submittedName>
</protein>
<evidence type="ECO:0000313" key="2">
    <source>
        <dbReference type="Proteomes" id="UP000242951"/>
    </source>
</evidence>
<proteinExistence type="predicted"/>
<dbReference type="Gene3D" id="3.40.50.720">
    <property type="entry name" value="NAD(P)-binding Rossmann-like Domain"/>
    <property type="match status" value="1"/>
</dbReference>
<comment type="caution">
    <text evidence="1">The sequence shown here is derived from an EMBL/GenBank/DDBJ whole genome shotgun (WGS) entry which is preliminary data.</text>
</comment>
<keyword evidence="2" id="KW-1185">Reference proteome</keyword>
<keyword evidence="1" id="KW-0560">Oxidoreductase</keyword>
<evidence type="ECO:0000313" key="1">
    <source>
        <dbReference type="EMBL" id="KMQ72797.1"/>
    </source>
</evidence>
<dbReference type="Proteomes" id="UP000242951">
    <property type="component" value="Unassembled WGS sequence"/>
</dbReference>
<accession>A0ABR5HJN7</accession>